<dbReference type="EMBL" id="NGKW01000021">
    <property type="protein sequence ID" value="OTN83914.1"/>
    <property type="molecule type" value="Genomic_DNA"/>
</dbReference>
<dbReference type="GO" id="GO:0010181">
    <property type="term" value="F:FMN binding"/>
    <property type="evidence" value="ECO:0007669"/>
    <property type="project" value="InterPro"/>
</dbReference>
<gene>
    <name evidence="1" type="ORF">A5810_003060</name>
</gene>
<evidence type="ECO:0000313" key="2">
    <source>
        <dbReference type="Proteomes" id="UP000194885"/>
    </source>
</evidence>
<name>A0A242ASK2_ENTFC</name>
<evidence type="ECO:0000313" key="1">
    <source>
        <dbReference type="EMBL" id="OTN83914.1"/>
    </source>
</evidence>
<dbReference type="Gene3D" id="3.40.50.360">
    <property type="match status" value="1"/>
</dbReference>
<sequence>MIKIAYASLSGNVKKIVNQLGMVTALKIETGKEIIDGNYVIFTYSTGQGKTPKVVDQFLANNSGVKAVVGSGSMAKHAETFNFAAENIAQTYKVPILAKLDGVGTPQEIEDLKKNLENL</sequence>
<accession>A0A242ASK2</accession>
<dbReference type="RefSeq" id="WP_086323978.1">
    <property type="nucleotide sequence ID" value="NZ_NGKW01000021.1"/>
</dbReference>
<dbReference type="InterPro" id="IPR004465">
    <property type="entry name" value="RNR_NrdI"/>
</dbReference>
<dbReference type="Proteomes" id="UP000194885">
    <property type="component" value="Unassembled WGS sequence"/>
</dbReference>
<dbReference type="Pfam" id="PF07972">
    <property type="entry name" value="Flavodoxin_NdrI"/>
    <property type="match status" value="1"/>
</dbReference>
<organism evidence="1 2">
    <name type="scientific">Enterococcus faecium</name>
    <name type="common">Streptococcus faecium</name>
    <dbReference type="NCBI Taxonomy" id="1352"/>
    <lineage>
        <taxon>Bacteria</taxon>
        <taxon>Bacillati</taxon>
        <taxon>Bacillota</taxon>
        <taxon>Bacilli</taxon>
        <taxon>Lactobacillales</taxon>
        <taxon>Enterococcaceae</taxon>
        <taxon>Enterococcus</taxon>
    </lineage>
</organism>
<comment type="caution">
    <text evidence="1">The sequence shown here is derived from an EMBL/GenBank/DDBJ whole genome shotgun (WGS) entry which is preliminary data.</text>
</comment>
<dbReference type="PANTHER" id="PTHR37297:SF1">
    <property type="entry name" value="PROTEIN NRDI"/>
    <property type="match status" value="1"/>
</dbReference>
<dbReference type="PANTHER" id="PTHR37297">
    <property type="entry name" value="PROTEIN NRDI"/>
    <property type="match status" value="1"/>
</dbReference>
<dbReference type="SUPFAM" id="SSF52218">
    <property type="entry name" value="Flavoproteins"/>
    <property type="match status" value="1"/>
</dbReference>
<reference evidence="1 2" key="1">
    <citation type="submission" date="2017-05" db="EMBL/GenBank/DDBJ databases">
        <title>The Genome Sequence of Enterococcus faecium 7H8_DIV0219.</title>
        <authorList>
            <consortium name="The Broad Institute Genomics Platform"/>
            <consortium name="The Broad Institute Genomic Center for Infectious Diseases"/>
            <person name="Earl A."/>
            <person name="Manson A."/>
            <person name="Schwartman J."/>
            <person name="Gilmore M."/>
            <person name="Abouelleil A."/>
            <person name="Cao P."/>
            <person name="Chapman S."/>
            <person name="Cusick C."/>
            <person name="Shea T."/>
            <person name="Young S."/>
            <person name="Neafsey D."/>
            <person name="Nusbaum C."/>
            <person name="Birren B."/>
        </authorList>
    </citation>
    <scope>NUCLEOTIDE SEQUENCE [LARGE SCALE GENOMIC DNA]</scope>
    <source>
        <strain evidence="1 2">7H8_DIV0219</strain>
    </source>
</reference>
<dbReference type="InterPro" id="IPR029039">
    <property type="entry name" value="Flavoprotein-like_sf"/>
</dbReference>
<proteinExistence type="predicted"/>
<protein>
    <submittedName>
        <fullName evidence="1">NrdI protein</fullName>
    </submittedName>
</protein>
<dbReference type="AlphaFoldDB" id="A0A242ASK2"/>